<dbReference type="Gene3D" id="1.10.4160.10">
    <property type="entry name" value="Hydantoin permease"/>
    <property type="match status" value="1"/>
</dbReference>
<gene>
    <name evidence="7" type="ORF">SAMN04488025_1015</name>
</gene>
<dbReference type="OrthoDB" id="9780088at2"/>
<keyword evidence="8" id="KW-1185">Reference proteome</keyword>
<evidence type="ECO:0000313" key="7">
    <source>
        <dbReference type="EMBL" id="SFF62664.1"/>
    </source>
</evidence>
<evidence type="ECO:0000256" key="3">
    <source>
        <dbReference type="ARBA" id="ARBA00022692"/>
    </source>
</evidence>
<reference evidence="7 8" key="1">
    <citation type="submission" date="2016-10" db="EMBL/GenBank/DDBJ databases">
        <authorList>
            <person name="de Groot N.N."/>
        </authorList>
    </citation>
    <scope>NUCLEOTIDE SEQUENCE [LARGE SCALE GENOMIC DNA]</scope>
    <source>
        <strain evidence="7 8">DSM 44945</strain>
    </source>
</reference>
<dbReference type="STRING" id="201973.SAMN04488025_1015"/>
<feature type="transmembrane region" description="Helical" evidence="6">
    <location>
        <begin position="141"/>
        <end position="161"/>
    </location>
</feature>
<keyword evidence="4 6" id="KW-1133">Transmembrane helix</keyword>
<dbReference type="InterPro" id="IPR030191">
    <property type="entry name" value="CodB"/>
</dbReference>
<organism evidence="7 8">
    <name type="scientific">Planifilum fulgidum</name>
    <dbReference type="NCBI Taxonomy" id="201973"/>
    <lineage>
        <taxon>Bacteria</taxon>
        <taxon>Bacillati</taxon>
        <taxon>Bacillota</taxon>
        <taxon>Bacilli</taxon>
        <taxon>Bacillales</taxon>
        <taxon>Thermoactinomycetaceae</taxon>
        <taxon>Planifilum</taxon>
    </lineage>
</organism>
<keyword evidence="5 6" id="KW-0472">Membrane</keyword>
<dbReference type="GO" id="GO:0015209">
    <property type="term" value="F:cytosine transmembrane transporter activity"/>
    <property type="evidence" value="ECO:0007669"/>
    <property type="project" value="InterPro"/>
</dbReference>
<dbReference type="Proteomes" id="UP000198661">
    <property type="component" value="Unassembled WGS sequence"/>
</dbReference>
<feature type="transmembrane region" description="Helical" evidence="6">
    <location>
        <begin position="208"/>
        <end position="229"/>
    </location>
</feature>
<feature type="transmembrane region" description="Helical" evidence="6">
    <location>
        <begin position="401"/>
        <end position="419"/>
    </location>
</feature>
<comment type="similarity">
    <text evidence="2">Belongs to the purine-cytosine permease (2.A.39) family.</text>
</comment>
<feature type="transmembrane region" description="Helical" evidence="6">
    <location>
        <begin position="241"/>
        <end position="265"/>
    </location>
</feature>
<feature type="transmembrane region" description="Helical" evidence="6">
    <location>
        <begin position="59"/>
        <end position="81"/>
    </location>
</feature>
<accession>A0A1I2K6W3</accession>
<name>A0A1I2K6W3_9BACL</name>
<dbReference type="Pfam" id="PF02133">
    <property type="entry name" value="Transp_cyt_pur"/>
    <property type="match status" value="1"/>
</dbReference>
<evidence type="ECO:0000256" key="2">
    <source>
        <dbReference type="ARBA" id="ARBA00008974"/>
    </source>
</evidence>
<dbReference type="InterPro" id="IPR001248">
    <property type="entry name" value="Pur-cyt_permease"/>
</dbReference>
<feature type="transmembrane region" description="Helical" evidence="6">
    <location>
        <begin position="277"/>
        <end position="298"/>
    </location>
</feature>
<evidence type="ECO:0000256" key="5">
    <source>
        <dbReference type="ARBA" id="ARBA00023136"/>
    </source>
</evidence>
<sequence length="455" mass="49745">MNRQRSHSSLDQDKALSSIPSTERQHWLAPAMIFGGLEFTIPVLMVGATLAGSFGLSEIVLVLLIALFFFQWVGNALQGYIGAKTGRSSSVIARTSFGAYQARFVVGLTIFFVSMGWWALQTAVAGNAISVMLGIDYEQQWLPWAVVTVIAGLIFALPSIIGYNSMKWTDYLAVPAGLLLVGAGIALALKNTGLKTLIHWSPTPSMSFLAAVSLVIGVNVSQWVIASDYTRYARPRVKDNVLIPMGIVAVGFPLFFVGAVMAVGVGEADIVKVMENLGFPFWGFAILWFATWTSQLVNNYSMGLALANMLNVNSGKGRATLTFIGTLLAIALALAGILDYFTDFLYMTALIYPAIAGVMMVDFYFIRKQRWMDHEGWNWMATIALVAGVLVGYLTQYVWPFGLPAVQSLFVSGITYYVAMKGKARIAPDVFTEVLISDRRNGQPGHRVDKTAFFK</sequence>
<evidence type="ECO:0000256" key="4">
    <source>
        <dbReference type="ARBA" id="ARBA00022989"/>
    </source>
</evidence>
<feature type="transmembrane region" description="Helical" evidence="6">
    <location>
        <begin position="168"/>
        <end position="188"/>
    </location>
</feature>
<dbReference type="AlphaFoldDB" id="A0A1I2K6W3"/>
<feature type="transmembrane region" description="Helical" evidence="6">
    <location>
        <begin position="27"/>
        <end position="47"/>
    </location>
</feature>
<proteinExistence type="inferred from homology"/>
<dbReference type="RefSeq" id="WP_092035437.1">
    <property type="nucleotide sequence ID" value="NZ_FOOK01000001.1"/>
</dbReference>
<protein>
    <submittedName>
        <fullName evidence="7">Cytosine permease</fullName>
    </submittedName>
</protein>
<comment type="subcellular location">
    <subcellularLocation>
        <location evidence="1">Membrane</location>
        <topology evidence="1">Multi-pass membrane protein</topology>
    </subcellularLocation>
</comment>
<dbReference type="PANTHER" id="PTHR30569">
    <property type="entry name" value="CYTOSINE TRANSPORTER CODB"/>
    <property type="match status" value="1"/>
</dbReference>
<feature type="transmembrane region" description="Helical" evidence="6">
    <location>
        <begin position="344"/>
        <end position="365"/>
    </location>
</feature>
<evidence type="ECO:0000256" key="1">
    <source>
        <dbReference type="ARBA" id="ARBA00004141"/>
    </source>
</evidence>
<feature type="transmembrane region" description="Helical" evidence="6">
    <location>
        <begin position="377"/>
        <end position="395"/>
    </location>
</feature>
<dbReference type="EMBL" id="FOOK01000001">
    <property type="protein sequence ID" value="SFF62664.1"/>
    <property type="molecule type" value="Genomic_DNA"/>
</dbReference>
<dbReference type="GO" id="GO:0005886">
    <property type="term" value="C:plasma membrane"/>
    <property type="evidence" value="ECO:0007669"/>
    <property type="project" value="TreeGrafter"/>
</dbReference>
<dbReference type="PANTHER" id="PTHR30569:SF0">
    <property type="entry name" value="CYTOSINE PERMEASE"/>
    <property type="match status" value="1"/>
</dbReference>
<evidence type="ECO:0000256" key="6">
    <source>
        <dbReference type="SAM" id="Phobius"/>
    </source>
</evidence>
<evidence type="ECO:0000313" key="8">
    <source>
        <dbReference type="Proteomes" id="UP000198661"/>
    </source>
</evidence>
<feature type="transmembrane region" description="Helical" evidence="6">
    <location>
        <begin position="102"/>
        <end position="121"/>
    </location>
</feature>
<feature type="transmembrane region" description="Helical" evidence="6">
    <location>
        <begin position="319"/>
        <end position="338"/>
    </location>
</feature>
<keyword evidence="3 6" id="KW-0812">Transmembrane</keyword>